<organism evidence="1">
    <name type="scientific">Siphoviridae sp. ctOkv13</name>
    <dbReference type="NCBI Taxonomy" id="2826314"/>
    <lineage>
        <taxon>Viruses</taxon>
        <taxon>Duplodnaviria</taxon>
        <taxon>Heunggongvirae</taxon>
        <taxon>Uroviricota</taxon>
        <taxon>Caudoviricetes</taxon>
    </lineage>
</organism>
<accession>A0A8S5M2Y0</accession>
<protein>
    <submittedName>
        <fullName evidence="1">Uncharacterized protein</fullName>
    </submittedName>
</protein>
<dbReference type="EMBL" id="BK014805">
    <property type="protein sequence ID" value="DAD76588.1"/>
    <property type="molecule type" value="Genomic_DNA"/>
</dbReference>
<sequence>MCKIVEENFGVIEENVICRLTIQSKSHEVLQLINT</sequence>
<proteinExistence type="predicted"/>
<name>A0A8S5M2Y0_9CAUD</name>
<evidence type="ECO:0000313" key="1">
    <source>
        <dbReference type="EMBL" id="DAD76588.1"/>
    </source>
</evidence>
<reference evidence="1" key="1">
    <citation type="journal article" date="2021" name="Proc. Natl. Acad. Sci. U.S.A.">
        <title>A Catalog of Tens of Thousands of Viruses from Human Metagenomes Reveals Hidden Associations with Chronic Diseases.</title>
        <authorList>
            <person name="Tisza M.J."/>
            <person name="Buck C.B."/>
        </authorList>
    </citation>
    <scope>NUCLEOTIDE SEQUENCE</scope>
    <source>
        <strain evidence="1">CtOkv13</strain>
    </source>
</reference>